<sequence>YRDEAVPSYETALREGAGGGVGLASGSGSGTGQGPSSTVTPVHPSPSRCSYGCSPYSANGTARIVILPAPHMQHFHSQASGSQQQPLLPAPASMQQPVGPRAKPRFFIALMHAVFIYILINVLVDYIAT</sequence>
<reference evidence="3 4" key="1">
    <citation type="journal article" date="2018" name="Mol. Biol. Evol.">
        <title>Broad Genomic Sampling Reveals a Smut Pathogenic Ancestry of the Fungal Clade Ustilaginomycotina.</title>
        <authorList>
            <person name="Kijpornyongpan T."/>
            <person name="Mondo S.J."/>
            <person name="Barry K."/>
            <person name="Sandor L."/>
            <person name="Lee J."/>
            <person name="Lipzen A."/>
            <person name="Pangilinan J."/>
            <person name="LaButti K."/>
            <person name="Hainaut M."/>
            <person name="Henrissat B."/>
            <person name="Grigoriev I.V."/>
            <person name="Spatafora J.W."/>
            <person name="Aime M.C."/>
        </authorList>
    </citation>
    <scope>NUCLEOTIDE SEQUENCE [LARGE SCALE GENOMIC DNA]</scope>
    <source>
        <strain evidence="3 4">MCA 3645</strain>
    </source>
</reference>
<dbReference type="Proteomes" id="UP000246740">
    <property type="component" value="Unassembled WGS sequence"/>
</dbReference>
<feature type="region of interest" description="Disordered" evidence="1">
    <location>
        <begin position="75"/>
        <end position="95"/>
    </location>
</feature>
<proteinExistence type="predicted"/>
<dbReference type="OrthoDB" id="2555577at2759"/>
<feature type="non-terminal residue" evidence="3">
    <location>
        <position position="129"/>
    </location>
</feature>
<organism evidence="3 4">
    <name type="scientific">Testicularia cyperi</name>
    <dbReference type="NCBI Taxonomy" id="1882483"/>
    <lineage>
        <taxon>Eukaryota</taxon>
        <taxon>Fungi</taxon>
        <taxon>Dikarya</taxon>
        <taxon>Basidiomycota</taxon>
        <taxon>Ustilaginomycotina</taxon>
        <taxon>Ustilaginomycetes</taxon>
        <taxon>Ustilaginales</taxon>
        <taxon>Anthracoideaceae</taxon>
        <taxon>Testicularia</taxon>
    </lineage>
</organism>
<feature type="non-terminal residue" evidence="3">
    <location>
        <position position="1"/>
    </location>
</feature>
<feature type="compositionally biased region" description="Low complexity" evidence="1">
    <location>
        <begin position="34"/>
        <end position="46"/>
    </location>
</feature>
<keyword evidence="2" id="KW-0472">Membrane</keyword>
<protein>
    <submittedName>
        <fullName evidence="3">Uncharacterized protein</fullName>
    </submittedName>
</protein>
<keyword evidence="4" id="KW-1185">Reference proteome</keyword>
<evidence type="ECO:0000256" key="1">
    <source>
        <dbReference type="SAM" id="MobiDB-lite"/>
    </source>
</evidence>
<accession>A0A317XVJ6</accession>
<feature type="compositionally biased region" description="Gly residues" evidence="1">
    <location>
        <begin position="16"/>
        <end position="33"/>
    </location>
</feature>
<gene>
    <name evidence="3" type="ORF">BCV70DRAFT_153112</name>
</gene>
<feature type="region of interest" description="Disordered" evidence="1">
    <location>
        <begin position="1"/>
        <end position="46"/>
    </location>
</feature>
<evidence type="ECO:0000313" key="3">
    <source>
        <dbReference type="EMBL" id="PWZ02314.1"/>
    </source>
</evidence>
<dbReference type="EMBL" id="KZ819189">
    <property type="protein sequence ID" value="PWZ02314.1"/>
    <property type="molecule type" value="Genomic_DNA"/>
</dbReference>
<evidence type="ECO:0000313" key="4">
    <source>
        <dbReference type="Proteomes" id="UP000246740"/>
    </source>
</evidence>
<name>A0A317XVJ6_9BASI</name>
<feature type="compositionally biased region" description="Polar residues" evidence="1">
    <location>
        <begin position="75"/>
        <end position="86"/>
    </location>
</feature>
<keyword evidence="2" id="KW-1133">Transmembrane helix</keyword>
<dbReference type="AlphaFoldDB" id="A0A317XVJ6"/>
<dbReference type="InParanoid" id="A0A317XVJ6"/>
<keyword evidence="2" id="KW-0812">Transmembrane</keyword>
<evidence type="ECO:0000256" key="2">
    <source>
        <dbReference type="SAM" id="Phobius"/>
    </source>
</evidence>
<feature type="transmembrane region" description="Helical" evidence="2">
    <location>
        <begin position="106"/>
        <end position="128"/>
    </location>
</feature>